<dbReference type="Gene3D" id="1.10.1070.20">
    <property type="match status" value="1"/>
</dbReference>
<organism evidence="1 2">
    <name type="scientific">Bifidobacterium callitrichos</name>
    <dbReference type="NCBI Taxonomy" id="762209"/>
    <lineage>
        <taxon>Bacteria</taxon>
        <taxon>Bacillati</taxon>
        <taxon>Actinomycetota</taxon>
        <taxon>Actinomycetes</taxon>
        <taxon>Bifidobacteriales</taxon>
        <taxon>Bifidobacteriaceae</taxon>
        <taxon>Bifidobacterium</taxon>
    </lineage>
</organism>
<accession>A0A2T3G9U4</accession>
<sequence>MADRFRVLMCRDHPVLEYEYFATGGYALRAVRIFDESRIPLGMYVDGRPEPDGESITSWWRGRGVPVTRDGLSAMLAAGGIESTGSMLDRSMGLSLSDQYWVRPVDRDDLRWRDVNFFHNDFDERLGRALFSGHSSRIDEVNTPDVTSAGDLPKRWIIGENGVRSLIKAGRTGQEPDNERIAYLIAGLLGIDHIEYRIGRAQGRRVSVCDEMLSDREELIPGGQIRRIFRDGRNDERRTIWLEACERLGVDRETGERATDDFLFLDFLLRNTDRHYNNFGLIRDVESLAVRPAPIFDSGDSLWNGLEPDMISNDDYPAKPFWVDDWGDRPNAYHQLASIRNWDRYDLNALDAVPDIVRNQLATNVRMSPIIVDAICATLSRRIPLIREIRDRSHAA</sequence>
<reference evidence="1 2" key="2">
    <citation type="submission" date="2018-03" db="EMBL/GenBank/DDBJ databases">
        <title>The comparative genomics of Bifidobacterium callitrichos reflects dietary carbohydrate utilization within the common marmoset gut.</title>
        <authorList>
            <person name="Rani A."/>
        </authorList>
    </citation>
    <scope>NUCLEOTIDE SEQUENCE [LARGE SCALE GENOMIC DNA]</scope>
    <source>
        <strain evidence="1 2">UMA51805</strain>
    </source>
</reference>
<dbReference type="EMBL" id="NWTX01000010">
    <property type="protein sequence ID" value="PST46243.1"/>
    <property type="molecule type" value="Genomic_DNA"/>
</dbReference>
<comment type="caution">
    <text evidence="1">The sequence shown here is derived from an EMBL/GenBank/DDBJ whole genome shotgun (WGS) entry which is preliminary data.</text>
</comment>
<dbReference type="Proteomes" id="UP000240228">
    <property type="component" value="Unassembled WGS sequence"/>
</dbReference>
<reference evidence="2" key="1">
    <citation type="submission" date="2017-09" db="EMBL/GenBank/DDBJ databases">
        <authorList>
            <person name="Sela D.A."/>
            <person name="Albert K."/>
        </authorList>
    </citation>
    <scope>NUCLEOTIDE SEQUENCE [LARGE SCALE GENOMIC DNA]</scope>
    <source>
        <strain evidence="2">UMA51805</strain>
    </source>
</reference>
<dbReference type="RefSeq" id="WP_107044209.1">
    <property type="nucleotide sequence ID" value="NZ_NWTX01000010.1"/>
</dbReference>
<gene>
    <name evidence="1" type="ORF">CPA40_06575</name>
</gene>
<proteinExistence type="predicted"/>
<protein>
    <recommendedName>
        <fullName evidence="3">HipA-like C-terminal domain-containing protein</fullName>
    </recommendedName>
</protein>
<evidence type="ECO:0008006" key="3">
    <source>
        <dbReference type="Google" id="ProtNLM"/>
    </source>
</evidence>
<name>A0A2T3G9U4_9BIFI</name>
<keyword evidence="2" id="KW-1185">Reference proteome</keyword>
<evidence type="ECO:0000313" key="2">
    <source>
        <dbReference type="Proteomes" id="UP000240228"/>
    </source>
</evidence>
<dbReference type="AlphaFoldDB" id="A0A2T3G9U4"/>
<evidence type="ECO:0000313" key="1">
    <source>
        <dbReference type="EMBL" id="PST46243.1"/>
    </source>
</evidence>